<evidence type="ECO:0000313" key="1">
    <source>
        <dbReference type="EMBL" id="KAE8257169.1"/>
    </source>
</evidence>
<dbReference type="Proteomes" id="UP000077521">
    <property type="component" value="Unassembled WGS sequence"/>
</dbReference>
<name>A0A177TSU0_9BASI</name>
<proteinExistence type="predicted"/>
<gene>
    <name evidence="1" type="ORF">A4X13_0g2527</name>
</gene>
<dbReference type="AlphaFoldDB" id="A0A177TSU0"/>
<organism evidence="1 2">
    <name type="scientific">Tilletia indica</name>
    <dbReference type="NCBI Taxonomy" id="43049"/>
    <lineage>
        <taxon>Eukaryota</taxon>
        <taxon>Fungi</taxon>
        <taxon>Dikarya</taxon>
        <taxon>Basidiomycota</taxon>
        <taxon>Ustilaginomycotina</taxon>
        <taxon>Exobasidiomycetes</taxon>
        <taxon>Tilletiales</taxon>
        <taxon>Tilletiaceae</taxon>
        <taxon>Tilletia</taxon>
    </lineage>
</organism>
<accession>A0A177TSU0</accession>
<reference evidence="1" key="2">
    <citation type="journal article" date="2019" name="IMA Fungus">
        <title>Genome sequencing and comparison of five Tilletia species to identify candidate genes for the detection of regulated species infecting wheat.</title>
        <authorList>
            <person name="Nguyen H.D.T."/>
            <person name="Sultana T."/>
            <person name="Kesanakurti P."/>
            <person name="Hambleton S."/>
        </authorList>
    </citation>
    <scope>NUCLEOTIDE SEQUENCE</scope>
    <source>
        <strain evidence="1">DAOMC 236416</strain>
    </source>
</reference>
<protein>
    <submittedName>
        <fullName evidence="1">Uncharacterized protein</fullName>
    </submittedName>
</protein>
<dbReference type="OrthoDB" id="3362246at2759"/>
<dbReference type="EMBL" id="LWDF02000122">
    <property type="protein sequence ID" value="KAE8257169.1"/>
    <property type="molecule type" value="Genomic_DNA"/>
</dbReference>
<evidence type="ECO:0000313" key="2">
    <source>
        <dbReference type="Proteomes" id="UP000077521"/>
    </source>
</evidence>
<reference evidence="1" key="1">
    <citation type="submission" date="2016-04" db="EMBL/GenBank/DDBJ databases">
        <authorList>
            <person name="Nguyen H.D."/>
            <person name="Samba Siva P."/>
            <person name="Cullis J."/>
            <person name="Levesque C.A."/>
            <person name="Hambleton S."/>
        </authorList>
    </citation>
    <scope>NUCLEOTIDE SEQUENCE</scope>
    <source>
        <strain evidence="1">DAOMC 236416</strain>
    </source>
</reference>
<keyword evidence="2" id="KW-1185">Reference proteome</keyword>
<sequence>MQYSTATFAASVVVAAALVAAQSKLTAFTPSAITTCVANRLTWTGGVAPYAPYIIVPLQPQTILATLPKTSELFSVYTPDGTTSGINVGDTVAVYVVDSTGINAGSAGTQVISGGSCAGSAGSSAASGSSTAAAATTSESSTRMASAASTTRASTSAASTPSTSSPSQAGSASAGLKVSGGLIAGVVGLLAAALV</sequence>
<comment type="caution">
    <text evidence="1">The sequence shown here is derived from an EMBL/GenBank/DDBJ whole genome shotgun (WGS) entry which is preliminary data.</text>
</comment>